<dbReference type="PANTHER" id="PTHR45777">
    <property type="entry name" value="METHIONINE AMINOPEPTIDASE 2"/>
    <property type="match status" value="1"/>
</dbReference>
<dbReference type="InterPro" id="IPR050247">
    <property type="entry name" value="Met_Aminopeptidase_Type2"/>
</dbReference>
<dbReference type="EC" id="3.4.11.18" evidence="8"/>
<dbReference type="EMBL" id="DRUB01000031">
    <property type="protein sequence ID" value="HHR95572.1"/>
    <property type="molecule type" value="Genomic_DNA"/>
</dbReference>
<dbReference type="Gene3D" id="1.10.10.10">
    <property type="entry name" value="Winged helix-like DNA-binding domain superfamily/Winged helix DNA-binding domain"/>
    <property type="match status" value="1"/>
</dbReference>
<keyword evidence="5 8" id="KW-0645">Protease</keyword>
<evidence type="ECO:0000256" key="5">
    <source>
        <dbReference type="ARBA" id="ARBA00022670"/>
    </source>
</evidence>
<dbReference type="InterPro" id="IPR036390">
    <property type="entry name" value="WH_DNA-bd_sf"/>
</dbReference>
<accession>A0A7C5YSU2</accession>
<name>A0A7C5YSU2_9CREN</name>
<evidence type="ECO:0000256" key="4">
    <source>
        <dbReference type="ARBA" id="ARBA00022438"/>
    </source>
</evidence>
<dbReference type="Gene3D" id="3.90.230.10">
    <property type="entry name" value="Creatinase/methionine aminopeptidase superfamily"/>
    <property type="match status" value="1"/>
</dbReference>
<comment type="caution">
    <text evidence="10">The sequence shown here is derived from an EMBL/GenBank/DDBJ whole genome shotgun (WGS) entry which is preliminary data.</text>
</comment>
<reference evidence="10" key="1">
    <citation type="journal article" date="2020" name="mSystems">
        <title>Genome- and Community-Level Interaction Insights into Carbon Utilization and Element Cycling Functions of Hydrothermarchaeota in Hydrothermal Sediment.</title>
        <authorList>
            <person name="Zhou Z."/>
            <person name="Liu Y."/>
            <person name="Xu W."/>
            <person name="Pan J."/>
            <person name="Luo Z.H."/>
            <person name="Li M."/>
        </authorList>
    </citation>
    <scope>NUCLEOTIDE SEQUENCE [LARGE SCALE GENOMIC DNA]</scope>
    <source>
        <strain evidence="10">SpSt-1</strain>
    </source>
</reference>
<dbReference type="PRINTS" id="PR00599">
    <property type="entry name" value="MAPEPTIDASE"/>
</dbReference>
<evidence type="ECO:0000256" key="7">
    <source>
        <dbReference type="ARBA" id="ARBA00022801"/>
    </source>
</evidence>
<evidence type="ECO:0000256" key="3">
    <source>
        <dbReference type="ARBA" id="ARBA00001954"/>
    </source>
</evidence>
<keyword evidence="6 8" id="KW-0479">Metal-binding</keyword>
<organism evidence="10">
    <name type="scientific">Ignisphaera aggregans</name>
    <dbReference type="NCBI Taxonomy" id="334771"/>
    <lineage>
        <taxon>Archaea</taxon>
        <taxon>Thermoproteota</taxon>
        <taxon>Thermoprotei</taxon>
        <taxon>Desulfurococcales</taxon>
        <taxon>Desulfurococcaceae</taxon>
        <taxon>Ignisphaera</taxon>
    </lineage>
</organism>
<dbReference type="InterPro" id="IPR000994">
    <property type="entry name" value="Pept_M24"/>
</dbReference>
<dbReference type="PANTHER" id="PTHR45777:SF2">
    <property type="entry name" value="METHIONINE AMINOPEPTIDASE 2"/>
    <property type="match status" value="1"/>
</dbReference>
<gene>
    <name evidence="10" type="ORF">ENL47_01805</name>
</gene>
<protein>
    <recommendedName>
        <fullName evidence="8">Methionine aminopeptidase</fullName>
        <ecNumber evidence="8">3.4.11.18</ecNumber>
    </recommendedName>
</protein>
<feature type="domain" description="Peptidase M24" evidence="9">
    <location>
        <begin position="10"/>
        <end position="207"/>
    </location>
</feature>
<proteinExistence type="inferred from homology"/>
<dbReference type="GO" id="GO:0004239">
    <property type="term" value="F:initiator methionyl aminopeptidase activity"/>
    <property type="evidence" value="ECO:0007669"/>
    <property type="project" value="UniProtKB-EC"/>
</dbReference>
<dbReference type="SUPFAM" id="SSF46785">
    <property type="entry name" value="Winged helix' DNA-binding domain"/>
    <property type="match status" value="1"/>
</dbReference>
<keyword evidence="7 10" id="KW-0378">Hydrolase</keyword>
<dbReference type="AlphaFoldDB" id="A0A7C5YSU2"/>
<comment type="cofactor">
    <cofactor evidence="8">
        <name>Co(2+)</name>
        <dbReference type="ChEBI" id="CHEBI:48828"/>
    </cofactor>
    <cofactor evidence="8">
        <name>Zn(2+)</name>
        <dbReference type="ChEBI" id="CHEBI:29105"/>
    </cofactor>
    <cofactor evidence="8">
        <name>Mn(2+)</name>
        <dbReference type="ChEBI" id="CHEBI:29035"/>
    </cofactor>
    <cofactor evidence="8">
        <name>Fe(2+)</name>
        <dbReference type="ChEBI" id="CHEBI:29033"/>
    </cofactor>
    <text evidence="8">Binds 2 divalent metal cations per subunit. Has a high-affinity and a low affinity metal-binding site. The true nature of the physiological cofactor is under debate. The enzyme is active with cobalt, zinc, manganese or divalent iron ions.</text>
</comment>
<dbReference type="GO" id="GO:0006508">
    <property type="term" value="P:proteolysis"/>
    <property type="evidence" value="ECO:0007669"/>
    <property type="project" value="UniProtKB-KW"/>
</dbReference>
<dbReference type="GO" id="GO:0005737">
    <property type="term" value="C:cytoplasm"/>
    <property type="evidence" value="ECO:0007669"/>
    <property type="project" value="TreeGrafter"/>
</dbReference>
<evidence type="ECO:0000256" key="8">
    <source>
        <dbReference type="RuleBase" id="RU003653"/>
    </source>
</evidence>
<dbReference type="InterPro" id="IPR036388">
    <property type="entry name" value="WH-like_DNA-bd_sf"/>
</dbReference>
<dbReference type="InterPro" id="IPR001714">
    <property type="entry name" value="Pept_M24_MAP"/>
</dbReference>
<dbReference type="SUPFAM" id="SSF55920">
    <property type="entry name" value="Creatinase/aminopeptidase"/>
    <property type="match status" value="1"/>
</dbReference>
<evidence type="ECO:0000313" key="10">
    <source>
        <dbReference type="EMBL" id="HHR95572.1"/>
    </source>
</evidence>
<comment type="cofactor">
    <cofactor evidence="3">
        <name>Fe(2+)</name>
        <dbReference type="ChEBI" id="CHEBI:29033"/>
    </cofactor>
</comment>
<dbReference type="GO" id="GO:0046872">
    <property type="term" value="F:metal ion binding"/>
    <property type="evidence" value="ECO:0007669"/>
    <property type="project" value="UniProtKB-KW"/>
</dbReference>
<dbReference type="InterPro" id="IPR036005">
    <property type="entry name" value="Creatinase/aminopeptidase-like"/>
</dbReference>
<comment type="catalytic activity">
    <reaction evidence="1 8">
        <text>Release of N-terminal amino acids, preferentially methionine, from peptides and arylamides.</text>
        <dbReference type="EC" id="3.4.11.18"/>
    </reaction>
</comment>
<comment type="cofactor">
    <cofactor evidence="2">
        <name>Mn(2+)</name>
        <dbReference type="ChEBI" id="CHEBI:29035"/>
    </cofactor>
</comment>
<dbReference type="GO" id="GO:0070006">
    <property type="term" value="F:metalloaminopeptidase activity"/>
    <property type="evidence" value="ECO:0007669"/>
    <property type="project" value="InterPro"/>
</dbReference>
<sequence>MLDEETIKKYVEAGRIACIVKKEIEKYVKIGMKIIDIARYIESRIIELHGLPAFPINISINSIAAHYTPELNDDLIIMENSIVKIDIGVHVDGYIADTALTLIFDERYKTLAEASKEALEKAIKAIGKGTRFSDIGNIIDTTIRSYGYRPIYNLSGHSMDRYTIHAGEVIPNFRDRMNFGVFKTGKAYAIEPFASTGIGYVENENKVTIYALKLNPKRLNKLSSDIQMLFNSIYNERRTLPFALRWYSDKHDIGTLERIIKILLSHGLAIGYPVLIEKSRGLVSQYEDTVLIDNNGEKIITTDTC</sequence>
<evidence type="ECO:0000259" key="9">
    <source>
        <dbReference type="Pfam" id="PF00557"/>
    </source>
</evidence>
<dbReference type="Pfam" id="PF00557">
    <property type="entry name" value="Peptidase_M24"/>
    <property type="match status" value="1"/>
</dbReference>
<dbReference type="InterPro" id="IPR002468">
    <property type="entry name" value="Pept_M24A_MAP2"/>
</dbReference>
<keyword evidence="4 8" id="KW-0031">Aminopeptidase</keyword>
<evidence type="ECO:0000256" key="1">
    <source>
        <dbReference type="ARBA" id="ARBA00000294"/>
    </source>
</evidence>
<comment type="function">
    <text evidence="8">Removes the N-terminal methionine from nascent proteins. The N-terminal methionine is often cleaved when the second residue in the primary sequence is small and uncharged (Met-Ala-, Cys, Gly, Pro, Ser, Thr, or Val).</text>
</comment>
<evidence type="ECO:0000256" key="2">
    <source>
        <dbReference type="ARBA" id="ARBA00001936"/>
    </source>
</evidence>
<dbReference type="NCBIfam" id="TIGR00501">
    <property type="entry name" value="met_pdase_II"/>
    <property type="match status" value="1"/>
</dbReference>
<evidence type="ECO:0000256" key="6">
    <source>
        <dbReference type="ARBA" id="ARBA00022723"/>
    </source>
</evidence>
<comment type="similarity">
    <text evidence="8">Belongs to the peptidase M24A family.</text>
</comment>